<dbReference type="VEuPathDB" id="VectorBase:ASIC013546"/>
<accession>A0A084W642</accession>
<dbReference type="GO" id="GO:0003964">
    <property type="term" value="F:RNA-directed DNA polymerase activity"/>
    <property type="evidence" value="ECO:0007669"/>
    <property type="project" value="UniProtKB-KW"/>
</dbReference>
<evidence type="ECO:0000313" key="1">
    <source>
        <dbReference type="EMBL" id="KFB45686.1"/>
    </source>
</evidence>
<sequence length="101" mass="11022">MLETTLISQSIASRRCDLFIIHLFRGMDAGSPQLGVVVVPPRSSYLHKVRYVAMASIVPKMSQGYARPPSVAGHRTVDAAAVQSVEKVSDPSLLPHRSSHR</sequence>
<evidence type="ECO:0000313" key="3">
    <source>
        <dbReference type="Proteomes" id="UP000030765"/>
    </source>
</evidence>
<keyword evidence="1" id="KW-0548">Nucleotidyltransferase</keyword>
<organism evidence="1">
    <name type="scientific">Anopheles sinensis</name>
    <name type="common">Mosquito</name>
    <dbReference type="NCBI Taxonomy" id="74873"/>
    <lineage>
        <taxon>Eukaryota</taxon>
        <taxon>Metazoa</taxon>
        <taxon>Ecdysozoa</taxon>
        <taxon>Arthropoda</taxon>
        <taxon>Hexapoda</taxon>
        <taxon>Insecta</taxon>
        <taxon>Pterygota</taxon>
        <taxon>Neoptera</taxon>
        <taxon>Endopterygota</taxon>
        <taxon>Diptera</taxon>
        <taxon>Nematocera</taxon>
        <taxon>Culicoidea</taxon>
        <taxon>Culicidae</taxon>
        <taxon>Anophelinae</taxon>
        <taxon>Anopheles</taxon>
    </lineage>
</organism>
<gene>
    <name evidence="1" type="ORF">ZHAS_00013546</name>
</gene>
<name>A0A084W642_ANOSI</name>
<protein>
    <submittedName>
        <fullName evidence="1 2">RNA-directed DNA polymerase</fullName>
    </submittedName>
</protein>
<proteinExistence type="predicted"/>
<dbReference type="AlphaFoldDB" id="A0A084W642"/>
<dbReference type="EnsemblMetazoa" id="ASIC013546-RA">
    <property type="protein sequence ID" value="ASIC013546-PA"/>
    <property type="gene ID" value="ASIC013546"/>
</dbReference>
<evidence type="ECO:0000313" key="2">
    <source>
        <dbReference type="EnsemblMetazoa" id="ASIC013546-PA"/>
    </source>
</evidence>
<reference evidence="1 3" key="1">
    <citation type="journal article" date="2014" name="BMC Genomics">
        <title>Genome sequence of Anopheles sinensis provides insight into genetics basis of mosquito competence for malaria parasites.</title>
        <authorList>
            <person name="Zhou D."/>
            <person name="Zhang D."/>
            <person name="Ding G."/>
            <person name="Shi L."/>
            <person name="Hou Q."/>
            <person name="Ye Y."/>
            <person name="Xu Y."/>
            <person name="Zhou H."/>
            <person name="Xiong C."/>
            <person name="Li S."/>
            <person name="Yu J."/>
            <person name="Hong S."/>
            <person name="Yu X."/>
            <person name="Zou P."/>
            <person name="Chen C."/>
            <person name="Chang X."/>
            <person name="Wang W."/>
            <person name="Lv Y."/>
            <person name="Sun Y."/>
            <person name="Ma L."/>
            <person name="Shen B."/>
            <person name="Zhu C."/>
        </authorList>
    </citation>
    <scope>NUCLEOTIDE SEQUENCE [LARGE SCALE GENOMIC DNA]</scope>
</reference>
<keyword evidence="3" id="KW-1185">Reference proteome</keyword>
<reference evidence="2" key="2">
    <citation type="submission" date="2020-05" db="UniProtKB">
        <authorList>
            <consortium name="EnsemblMetazoa"/>
        </authorList>
    </citation>
    <scope>IDENTIFICATION</scope>
</reference>
<dbReference type="EMBL" id="KE525305">
    <property type="protein sequence ID" value="KFB45686.1"/>
    <property type="molecule type" value="Genomic_DNA"/>
</dbReference>
<keyword evidence="1" id="KW-0695">RNA-directed DNA polymerase</keyword>
<dbReference type="EMBL" id="ATLV01020721">
    <property type="status" value="NOT_ANNOTATED_CDS"/>
    <property type="molecule type" value="Genomic_DNA"/>
</dbReference>
<keyword evidence="1" id="KW-0808">Transferase</keyword>
<dbReference type="Proteomes" id="UP000030765">
    <property type="component" value="Unassembled WGS sequence"/>
</dbReference>